<evidence type="ECO:0000256" key="1">
    <source>
        <dbReference type="ARBA" id="ARBA00004127"/>
    </source>
</evidence>
<feature type="domain" description="NADH:quinone oxidoreductase/Mrp antiporter transmembrane" evidence="8">
    <location>
        <begin position="188"/>
        <end position="467"/>
    </location>
</feature>
<feature type="transmembrane region" description="Helical" evidence="7">
    <location>
        <begin position="428"/>
        <end position="450"/>
    </location>
</feature>
<evidence type="ECO:0000256" key="2">
    <source>
        <dbReference type="ARBA" id="ARBA00009025"/>
    </source>
</evidence>
<dbReference type="PANTHER" id="PTHR43507:SF1">
    <property type="entry name" value="NADH-UBIQUINONE OXIDOREDUCTASE CHAIN 4"/>
    <property type="match status" value="1"/>
</dbReference>
<feature type="transmembrane region" description="Helical" evidence="7">
    <location>
        <begin position="90"/>
        <end position="112"/>
    </location>
</feature>
<feature type="transmembrane region" description="Helical" evidence="7">
    <location>
        <begin position="397"/>
        <end position="416"/>
    </location>
</feature>
<keyword evidence="10" id="KW-1185">Reference proteome</keyword>
<evidence type="ECO:0000313" key="9">
    <source>
        <dbReference type="EMBL" id="WXB11139.1"/>
    </source>
</evidence>
<evidence type="ECO:0000256" key="7">
    <source>
        <dbReference type="SAM" id="Phobius"/>
    </source>
</evidence>
<reference evidence="9 10" key="1">
    <citation type="submission" date="2021-12" db="EMBL/GenBank/DDBJ databases">
        <title>Discovery of the Pendulisporaceae a myxobacterial family with distinct sporulation behavior and unique specialized metabolism.</title>
        <authorList>
            <person name="Garcia R."/>
            <person name="Popoff A."/>
            <person name="Bader C.D."/>
            <person name="Loehr J."/>
            <person name="Walesch S."/>
            <person name="Walt C."/>
            <person name="Boldt J."/>
            <person name="Bunk B."/>
            <person name="Haeckl F.J.F.P.J."/>
            <person name="Gunesch A.P."/>
            <person name="Birkelbach J."/>
            <person name="Nuebel U."/>
            <person name="Pietschmann T."/>
            <person name="Bach T."/>
            <person name="Mueller R."/>
        </authorList>
    </citation>
    <scope>NUCLEOTIDE SEQUENCE [LARGE SCALE GENOMIC DNA]</scope>
    <source>
        <strain evidence="9 10">MSr11954</strain>
    </source>
</reference>
<evidence type="ECO:0000256" key="5">
    <source>
        <dbReference type="ARBA" id="ARBA00023136"/>
    </source>
</evidence>
<dbReference type="InterPro" id="IPR003918">
    <property type="entry name" value="NADH_UbQ_OxRdtase"/>
</dbReference>
<keyword evidence="5 7" id="KW-0472">Membrane</keyword>
<feature type="transmembrane region" description="Helical" evidence="7">
    <location>
        <begin position="305"/>
        <end position="325"/>
    </location>
</feature>
<feature type="transmembrane region" description="Helical" evidence="7">
    <location>
        <begin position="224"/>
        <end position="244"/>
    </location>
</feature>
<dbReference type="PRINTS" id="PR01437">
    <property type="entry name" value="NUOXDRDTASE4"/>
</dbReference>
<feature type="transmembrane region" description="Helical" evidence="7">
    <location>
        <begin position="132"/>
        <end position="159"/>
    </location>
</feature>
<feature type="transmembrane region" description="Helical" evidence="7">
    <location>
        <begin position="171"/>
        <end position="189"/>
    </location>
</feature>
<comment type="subcellular location">
    <subcellularLocation>
        <location evidence="1">Endomembrane system</location>
        <topology evidence="1">Multi-pass membrane protein</topology>
    </subcellularLocation>
    <subcellularLocation>
        <location evidence="6">Membrane</location>
        <topology evidence="6">Multi-pass membrane protein</topology>
    </subcellularLocation>
</comment>
<dbReference type="RefSeq" id="WP_394820753.1">
    <property type="nucleotide sequence ID" value="NZ_CP089984.1"/>
</dbReference>
<dbReference type="InterPro" id="IPR010227">
    <property type="entry name" value="NADH_Q_OxRdtase_chainM/4"/>
</dbReference>
<keyword evidence="4 7" id="KW-1133">Transmembrane helix</keyword>
<feature type="transmembrane region" description="Helical" evidence="7">
    <location>
        <begin position="6"/>
        <end position="22"/>
    </location>
</feature>
<dbReference type="EMBL" id="CP089984">
    <property type="protein sequence ID" value="WXB11139.1"/>
    <property type="molecule type" value="Genomic_DNA"/>
</dbReference>
<organism evidence="9 10">
    <name type="scientific">Pendulispora albinea</name>
    <dbReference type="NCBI Taxonomy" id="2741071"/>
    <lineage>
        <taxon>Bacteria</taxon>
        <taxon>Pseudomonadati</taxon>
        <taxon>Myxococcota</taxon>
        <taxon>Myxococcia</taxon>
        <taxon>Myxococcales</taxon>
        <taxon>Sorangiineae</taxon>
        <taxon>Pendulisporaceae</taxon>
        <taxon>Pendulispora</taxon>
    </lineage>
</organism>
<dbReference type="PANTHER" id="PTHR43507">
    <property type="entry name" value="NADH-UBIQUINONE OXIDOREDUCTASE CHAIN 4"/>
    <property type="match status" value="1"/>
</dbReference>
<evidence type="ECO:0000256" key="6">
    <source>
        <dbReference type="RuleBase" id="RU000320"/>
    </source>
</evidence>
<protein>
    <submittedName>
        <fullName evidence="9">NADH-quinone oxidoreductase subunit M</fullName>
    </submittedName>
</protein>
<keyword evidence="3 6" id="KW-0812">Transmembrane</keyword>
<dbReference type="NCBIfam" id="TIGR01972">
    <property type="entry name" value="NDH_I_M"/>
    <property type="match status" value="1"/>
</dbReference>
<feature type="transmembrane region" description="Helical" evidence="7">
    <location>
        <begin position="337"/>
        <end position="355"/>
    </location>
</feature>
<feature type="transmembrane region" description="Helical" evidence="7">
    <location>
        <begin position="456"/>
        <end position="473"/>
    </location>
</feature>
<dbReference type="InterPro" id="IPR001750">
    <property type="entry name" value="ND/Mrp_TM"/>
</dbReference>
<dbReference type="Proteomes" id="UP001370348">
    <property type="component" value="Chromosome"/>
</dbReference>
<evidence type="ECO:0000256" key="4">
    <source>
        <dbReference type="ARBA" id="ARBA00022989"/>
    </source>
</evidence>
<dbReference type="Pfam" id="PF00361">
    <property type="entry name" value="Proton_antipo_M"/>
    <property type="match status" value="1"/>
</dbReference>
<feature type="transmembrane region" description="Helical" evidence="7">
    <location>
        <begin position="522"/>
        <end position="543"/>
    </location>
</feature>
<feature type="transmembrane region" description="Helical" evidence="7">
    <location>
        <begin position="195"/>
        <end position="212"/>
    </location>
</feature>
<proteinExistence type="inferred from homology"/>
<feature type="transmembrane region" description="Helical" evidence="7">
    <location>
        <begin position="34"/>
        <end position="53"/>
    </location>
</feature>
<evidence type="ECO:0000256" key="3">
    <source>
        <dbReference type="ARBA" id="ARBA00022692"/>
    </source>
</evidence>
<gene>
    <name evidence="9" type="ORF">LZC94_25085</name>
</gene>
<feature type="transmembrane region" description="Helical" evidence="7">
    <location>
        <begin position="367"/>
        <end position="385"/>
    </location>
</feature>
<accession>A0ABZ2LJL7</accession>
<evidence type="ECO:0000259" key="8">
    <source>
        <dbReference type="Pfam" id="PF00361"/>
    </source>
</evidence>
<comment type="similarity">
    <text evidence="2">Belongs to the complex I subunit 4 family.</text>
</comment>
<evidence type="ECO:0000313" key="10">
    <source>
        <dbReference type="Proteomes" id="UP001370348"/>
    </source>
</evidence>
<name>A0ABZ2LJL7_9BACT</name>
<feature type="transmembrane region" description="Helical" evidence="7">
    <location>
        <begin position="480"/>
        <end position="502"/>
    </location>
</feature>
<sequence>MLIAALGGLIPILIPSFVAYLVPKGRGSSLRLPLAIIAGIIALFLVRMTTANAVDQDTATESAQLLAWIIGIPIAGSVIVLLLPRESPRILQGATLFLMFATLALSLPLLSVDMGRTFHFNQDVEWLARFGIHWHVAVDGLSLWLVVLTCFTMPIATYASFGSIHTRMKEWCFSLLLLQGGMLGAFLSLDLFLFYVFWELMLVPMYVMIGVWGGTNRIKAAIKFFLYTMFGSVLMLAAILYLAYQYSKLNNGTMSFDYFELQRVILPRHIQLWLFGAFTLSFVIKVPMFPVHTWLPDAHTEAPTGGSVILAAVMLKLGTYGYLRFCLGLFPEASAELAANLAGVAVLGGIIYGALCAYKQDDVKRLVAYSSVAHLGYVMLGIFAATPASVEGAVLQMINHGISTGALFLLVGVIYDRRHTRQVDEFGGLAKVMPVYTALFVVATMASIGLPTTNGFVGEFMIITGTFVSTRLGHFNGIQAVGAAIGVVLGALYMLSVVQKMFFGPITKPENKKLDDVNPREIIALTPLVLAIFVIGLFPNLFLAQIKGASDRVVSDLQSRVEQNPAPRFYQGPIRLLSRRPEATPVTVVAAANSQTPPSGAGAAHGGLAK</sequence>
<feature type="transmembrane region" description="Helical" evidence="7">
    <location>
        <begin position="65"/>
        <end position="83"/>
    </location>
</feature>
<feature type="transmembrane region" description="Helical" evidence="7">
    <location>
        <begin position="264"/>
        <end position="284"/>
    </location>
</feature>